<protein>
    <submittedName>
        <fullName evidence="2">DnaC-like helicase loader</fullName>
    </submittedName>
</protein>
<keyword evidence="2" id="KW-0347">Helicase</keyword>
<dbReference type="EMBL" id="MF668280">
    <property type="protein sequence ID" value="ASZ74735.1"/>
    <property type="molecule type" value="Genomic_DNA"/>
</dbReference>
<keyword evidence="2" id="KW-0547">Nucleotide-binding</keyword>
<evidence type="ECO:0000313" key="2">
    <source>
        <dbReference type="EMBL" id="ASZ74735.1"/>
    </source>
</evidence>
<dbReference type="InterPro" id="IPR027417">
    <property type="entry name" value="P-loop_NTPase"/>
</dbReference>
<dbReference type="SUPFAM" id="SSF52540">
    <property type="entry name" value="P-loop containing nucleoside triphosphate hydrolases"/>
    <property type="match status" value="1"/>
</dbReference>
<dbReference type="GO" id="GO:0004386">
    <property type="term" value="F:helicase activity"/>
    <property type="evidence" value="ECO:0007669"/>
    <property type="project" value="UniProtKB-KW"/>
</dbReference>
<keyword evidence="3" id="KW-1185">Reference proteome</keyword>
<dbReference type="GO" id="GO:0005524">
    <property type="term" value="F:ATP binding"/>
    <property type="evidence" value="ECO:0007669"/>
    <property type="project" value="InterPro"/>
</dbReference>
<dbReference type="Gene3D" id="3.40.50.300">
    <property type="entry name" value="P-loop containing nucleotide triphosphate hydrolases"/>
    <property type="match status" value="1"/>
</dbReference>
<feature type="domain" description="IstB-like ATP-binding" evidence="1">
    <location>
        <begin position="101"/>
        <end position="235"/>
    </location>
</feature>
<keyword evidence="2" id="KW-0067">ATP-binding</keyword>
<dbReference type="InterPro" id="IPR002611">
    <property type="entry name" value="IstB_ATP-bd"/>
</dbReference>
<organism evidence="2 3">
    <name type="scientific">Mycobacterium phage Phabba</name>
    <dbReference type="NCBI Taxonomy" id="2027899"/>
    <lineage>
        <taxon>Viruses</taxon>
        <taxon>Duplodnaviria</taxon>
        <taxon>Heunggongvirae</taxon>
        <taxon>Uroviricota</taxon>
        <taxon>Caudoviricetes</taxon>
        <taxon>Ceeclamvirinae</taxon>
        <taxon>Myrnavirus</taxon>
        <taxon>Myrnavirus phabba</taxon>
        <taxon>Myranavirus phabba</taxon>
    </lineage>
</organism>
<accession>A0A249XSL4</accession>
<name>A0A249XSL4_9CAUD</name>
<keyword evidence="2" id="KW-0378">Hydrolase</keyword>
<evidence type="ECO:0000313" key="3">
    <source>
        <dbReference type="Proteomes" id="UP000226037"/>
    </source>
</evidence>
<proteinExistence type="predicted"/>
<gene>
    <name evidence="2" type="ORF">SEA_PHABBA_196</name>
</gene>
<sequence>MSGPDAYLSKFFSDEVQQRIVDENPQLRGGDPTKYCPTCGTTGTYRWKGETHQCDCVQQMHLHMHYLNAGIGTTYQRLDWDDYDAPTKIDDLAGTYVDKHAEYVSRGIGLYLPGPNGTGKTMVANLMLKEFVKRGYTCYATTFAQMIEMYTAGWKKSSEQRLFEKRFKQSQILLLDDAARDWLVTQELGRGGRRTIMEESTFDTILRTRVQHGRPTFLTTNLELDDLQDCYGSAVFSLLKEKSIMREFLGSDYRPQANSRELEEIRNGETRPIV</sequence>
<evidence type="ECO:0000259" key="1">
    <source>
        <dbReference type="Pfam" id="PF01695"/>
    </source>
</evidence>
<dbReference type="CDD" id="cd00009">
    <property type="entry name" value="AAA"/>
    <property type="match status" value="1"/>
</dbReference>
<dbReference type="Proteomes" id="UP000226037">
    <property type="component" value="Segment"/>
</dbReference>
<reference evidence="3" key="1">
    <citation type="submission" date="2017-08" db="EMBL/GenBank/DDBJ databases">
        <authorList>
            <person name="de Groot N.N."/>
        </authorList>
    </citation>
    <scope>NUCLEOTIDE SEQUENCE [LARGE SCALE GENOMIC DNA]</scope>
</reference>
<dbReference type="Pfam" id="PF01695">
    <property type="entry name" value="IstB_IS21"/>
    <property type="match status" value="1"/>
</dbReference>